<dbReference type="AlphaFoldDB" id="A0A3R8NYV4"/>
<dbReference type="OrthoDB" id="3687650at2"/>
<evidence type="ECO:0000313" key="2">
    <source>
        <dbReference type="EMBL" id="RRO16185.1"/>
    </source>
</evidence>
<dbReference type="RefSeq" id="WP_125090976.1">
    <property type="nucleotide sequence ID" value="NZ_RSAA01000014.1"/>
</dbReference>
<comment type="caution">
    <text evidence="2">The sequence shown here is derived from an EMBL/GenBank/DDBJ whole genome shotgun (WGS) entry which is preliminary data.</text>
</comment>
<keyword evidence="1" id="KW-0812">Transmembrane</keyword>
<name>A0A3R8NYV4_9PSEU</name>
<evidence type="ECO:0000313" key="3">
    <source>
        <dbReference type="Proteomes" id="UP000274515"/>
    </source>
</evidence>
<protein>
    <submittedName>
        <fullName evidence="2">Uncharacterized protein</fullName>
    </submittedName>
</protein>
<dbReference type="Pfam" id="PF19873">
    <property type="entry name" value="DUF6346"/>
    <property type="match status" value="1"/>
</dbReference>
<keyword evidence="1" id="KW-0472">Membrane</keyword>
<keyword evidence="3" id="KW-1185">Reference proteome</keyword>
<dbReference type="InterPro" id="IPR045927">
    <property type="entry name" value="DUF6346"/>
</dbReference>
<accession>A0A3R8NYV4</accession>
<proteinExistence type="predicted"/>
<evidence type="ECO:0000256" key="1">
    <source>
        <dbReference type="SAM" id="Phobius"/>
    </source>
</evidence>
<reference evidence="2 3" key="1">
    <citation type="submission" date="2018-11" db="EMBL/GenBank/DDBJ databases">
        <title>Saccharopolyspora rhizosphaerae sp. nov., an actinomycete isolated from rhizosphere soil in Thailand.</title>
        <authorList>
            <person name="Intra B."/>
            <person name="Euanorasetr J."/>
            <person name="Take A."/>
            <person name="Inahashi Y."/>
            <person name="Mori M."/>
            <person name="Panbangred W."/>
            <person name="Matsumoto A."/>
        </authorList>
    </citation>
    <scope>NUCLEOTIDE SEQUENCE [LARGE SCALE GENOMIC DNA]</scope>
    <source>
        <strain evidence="2 3">H219</strain>
    </source>
</reference>
<dbReference type="EMBL" id="RSAA01000014">
    <property type="protein sequence ID" value="RRO16185.1"/>
    <property type="molecule type" value="Genomic_DNA"/>
</dbReference>
<dbReference type="Proteomes" id="UP000274515">
    <property type="component" value="Unassembled WGS sequence"/>
</dbReference>
<feature type="transmembrane region" description="Helical" evidence="1">
    <location>
        <begin position="130"/>
        <end position="153"/>
    </location>
</feature>
<keyword evidence="1" id="KW-1133">Transmembrane helix</keyword>
<organism evidence="2 3">
    <name type="scientific">Saccharopolyspora rhizosphaerae</name>
    <dbReference type="NCBI Taxonomy" id="2492662"/>
    <lineage>
        <taxon>Bacteria</taxon>
        <taxon>Bacillati</taxon>
        <taxon>Actinomycetota</taxon>
        <taxon>Actinomycetes</taxon>
        <taxon>Pseudonocardiales</taxon>
        <taxon>Pseudonocardiaceae</taxon>
        <taxon>Saccharopolyspora</taxon>
    </lineage>
</organism>
<feature type="transmembrane region" description="Helical" evidence="1">
    <location>
        <begin position="12"/>
        <end position="35"/>
    </location>
</feature>
<gene>
    <name evidence="2" type="ORF">EIL87_14125</name>
</gene>
<sequence>MWKSDNPLVRFVRFVVGLGIVAVILLTALTIIFSFPEKSTATNATAKVQSCVDTGPITRRGFGHNWDCKIAVRDDKTGERWTDQVDMNVFSPEDVGKEKPVAWGYAGGRIVKSDNRHYSTPEGSSTGTHLVVMFATGAVAIVAALWFLSRAIIWSFSQQGQRKFWEKIHGSSEEKAAKKEKDDEFWAEMRRNRELRKQAKERRKNRS</sequence>